<gene>
    <name evidence="2" type="ORF">HNR40_004337</name>
</gene>
<feature type="transmembrane region" description="Helical" evidence="1">
    <location>
        <begin position="36"/>
        <end position="55"/>
    </location>
</feature>
<keyword evidence="3" id="KW-1185">Reference proteome</keyword>
<proteinExistence type="predicted"/>
<dbReference type="EMBL" id="JACHIN010000005">
    <property type="protein sequence ID" value="MBB5078851.1"/>
    <property type="molecule type" value="Genomic_DNA"/>
</dbReference>
<keyword evidence="1" id="KW-0472">Membrane</keyword>
<comment type="caution">
    <text evidence="2">The sequence shown here is derived from an EMBL/GenBank/DDBJ whole genome shotgun (WGS) entry which is preliminary data.</text>
</comment>
<sequence length="179" mass="18752">MRAQLPLRLTRSAAFAAVGVGLAALAHTMAGGAAPTPGFFCLSLAAVMALGTILSGRERTPATINTVLIATQLALHTAFGYDSGPAVLSPLTDPEHGLGQNTGMLLTHLIATLLTGWWLARGEGALWSLLRRLGRRLVLLLVCTAPARVRQAAFFTSRRVPVCPAVTLTVSRRGPPLPA</sequence>
<evidence type="ECO:0000313" key="3">
    <source>
        <dbReference type="Proteomes" id="UP000568380"/>
    </source>
</evidence>
<dbReference type="Proteomes" id="UP000568380">
    <property type="component" value="Unassembled WGS sequence"/>
</dbReference>
<dbReference type="RefSeq" id="WP_184963912.1">
    <property type="nucleotide sequence ID" value="NZ_JACHIN010000005.1"/>
</dbReference>
<name>A0A7W8EGW9_9ACTN</name>
<accession>A0A7W8EGW9</accession>
<dbReference type="AlphaFoldDB" id="A0A7W8EGW9"/>
<keyword evidence="1" id="KW-1133">Transmembrane helix</keyword>
<evidence type="ECO:0000256" key="1">
    <source>
        <dbReference type="SAM" id="Phobius"/>
    </source>
</evidence>
<protein>
    <submittedName>
        <fullName evidence="2">Uncharacterized membrane protein YccF (DUF307 family)</fullName>
    </submittedName>
</protein>
<feature type="transmembrane region" description="Helical" evidence="1">
    <location>
        <begin position="12"/>
        <end position="30"/>
    </location>
</feature>
<reference evidence="2 3" key="1">
    <citation type="submission" date="2020-08" db="EMBL/GenBank/DDBJ databases">
        <title>Genomic Encyclopedia of Type Strains, Phase IV (KMG-IV): sequencing the most valuable type-strain genomes for metagenomic binning, comparative biology and taxonomic classification.</title>
        <authorList>
            <person name="Goeker M."/>
        </authorList>
    </citation>
    <scope>NUCLEOTIDE SEQUENCE [LARGE SCALE GENOMIC DNA]</scope>
    <source>
        <strain evidence="2 3">DSM 45385</strain>
    </source>
</reference>
<evidence type="ECO:0000313" key="2">
    <source>
        <dbReference type="EMBL" id="MBB5078851.1"/>
    </source>
</evidence>
<keyword evidence="1" id="KW-0812">Transmembrane</keyword>
<organism evidence="2 3">
    <name type="scientific">Nonomuraea endophytica</name>
    <dbReference type="NCBI Taxonomy" id="714136"/>
    <lineage>
        <taxon>Bacteria</taxon>
        <taxon>Bacillati</taxon>
        <taxon>Actinomycetota</taxon>
        <taxon>Actinomycetes</taxon>
        <taxon>Streptosporangiales</taxon>
        <taxon>Streptosporangiaceae</taxon>
        <taxon>Nonomuraea</taxon>
    </lineage>
</organism>